<dbReference type="EMBL" id="CP014352">
    <property type="protein sequence ID" value="AMS05671.1"/>
    <property type="molecule type" value="Genomic_DNA"/>
</dbReference>
<dbReference type="PANTHER" id="PTHR37305">
    <property type="entry name" value="INTEGRAL MEMBRANE PROTEIN-RELATED"/>
    <property type="match status" value="1"/>
</dbReference>
<gene>
    <name evidence="4" type="ORF">A8L58_11065</name>
    <name evidence="3" type="ORF">AXH35_09625</name>
</gene>
<dbReference type="PANTHER" id="PTHR37305:SF1">
    <property type="entry name" value="MEMBRANE PROTEIN"/>
    <property type="match status" value="1"/>
</dbReference>
<keyword evidence="2" id="KW-0812">Transmembrane</keyword>
<feature type="transmembrane region" description="Helical" evidence="2">
    <location>
        <begin position="272"/>
        <end position="295"/>
    </location>
</feature>
<protein>
    <submittedName>
        <fullName evidence="3">ABC transporter permease</fullName>
    </submittedName>
</protein>
<keyword evidence="2" id="KW-1133">Transmembrane helix</keyword>
<name>A0AAC8YFC8_9ACTN</name>
<feature type="transmembrane region" description="Helical" evidence="2">
    <location>
        <begin position="192"/>
        <end position="216"/>
    </location>
</feature>
<reference evidence="4 6" key="1">
    <citation type="journal article" date="2016" name="Plant Dis.">
        <title>Improved production of propionic acid using genome shuffling.</title>
        <authorList>
            <person name="Luna-Flores C.H."/>
            <person name="Palfreyman R.W."/>
            <person name="Kromer J.O."/>
            <person name="Nielsen L.K."/>
            <person name="Marcellin E."/>
        </authorList>
    </citation>
    <scope>NUCLEOTIDE SEQUENCE [LARGE SCALE GENOMIC DNA]</scope>
    <source>
        <strain evidence="4 6">F3E8</strain>
    </source>
</reference>
<dbReference type="EMBL" id="CP015970">
    <property type="protein sequence ID" value="AOZ47139.1"/>
    <property type="molecule type" value="Genomic_DNA"/>
</dbReference>
<dbReference type="Pfam" id="PF12730">
    <property type="entry name" value="ABC2_membrane_4"/>
    <property type="match status" value="1"/>
</dbReference>
<dbReference type="Proteomes" id="UP000178666">
    <property type="component" value="Chromosome"/>
</dbReference>
<evidence type="ECO:0000313" key="4">
    <source>
        <dbReference type="EMBL" id="AOZ47139.1"/>
    </source>
</evidence>
<keyword evidence="2" id="KW-0472">Membrane</keyword>
<evidence type="ECO:0000256" key="1">
    <source>
        <dbReference type="SAM" id="MobiDB-lite"/>
    </source>
</evidence>
<evidence type="ECO:0000313" key="6">
    <source>
        <dbReference type="Proteomes" id="UP000178666"/>
    </source>
</evidence>
<organism evidence="3 5">
    <name type="scientific">Acidipropionibacterium acidipropionici</name>
    <dbReference type="NCBI Taxonomy" id="1748"/>
    <lineage>
        <taxon>Bacteria</taxon>
        <taxon>Bacillati</taxon>
        <taxon>Actinomycetota</taxon>
        <taxon>Actinomycetes</taxon>
        <taxon>Propionibacteriales</taxon>
        <taxon>Propionibacteriaceae</taxon>
        <taxon>Acidipropionibacterium</taxon>
    </lineage>
</organism>
<keyword evidence="6" id="KW-1185">Reference proteome</keyword>
<feature type="transmembrane region" description="Helical" evidence="2">
    <location>
        <begin position="58"/>
        <end position="79"/>
    </location>
</feature>
<dbReference type="RefSeq" id="WP_062819723.1">
    <property type="nucleotide sequence ID" value="NZ_CP014352.1"/>
</dbReference>
<proteinExistence type="predicted"/>
<dbReference type="Proteomes" id="UP000075221">
    <property type="component" value="Chromosome"/>
</dbReference>
<evidence type="ECO:0000256" key="2">
    <source>
        <dbReference type="SAM" id="Phobius"/>
    </source>
</evidence>
<accession>A0AAC8YFC8</accession>
<evidence type="ECO:0000313" key="3">
    <source>
        <dbReference type="EMBL" id="AMS05671.1"/>
    </source>
</evidence>
<feature type="transmembrane region" description="Helical" evidence="2">
    <location>
        <begin position="99"/>
        <end position="123"/>
    </location>
</feature>
<feature type="compositionally biased region" description="Low complexity" evidence="1">
    <location>
        <begin position="1"/>
        <end position="23"/>
    </location>
</feature>
<evidence type="ECO:0000313" key="5">
    <source>
        <dbReference type="Proteomes" id="UP000075221"/>
    </source>
</evidence>
<feature type="transmembrane region" description="Helical" evidence="2">
    <location>
        <begin position="315"/>
        <end position="335"/>
    </location>
</feature>
<feature type="transmembrane region" description="Helical" evidence="2">
    <location>
        <begin position="144"/>
        <end position="172"/>
    </location>
</feature>
<reference evidence="3 5" key="2">
    <citation type="submission" date="2016-02" db="EMBL/GenBank/DDBJ databases">
        <title>Complete Genome Sequence of Propionibacterium acidipropionici ATCC 55737.</title>
        <authorList>
            <person name="Luna Flores C.H."/>
            <person name="Nielsen L.K."/>
            <person name="Marcellin E."/>
        </authorList>
    </citation>
    <scope>NUCLEOTIDE SEQUENCE [LARGE SCALE GENOMIC DNA]</scope>
    <source>
        <strain evidence="3 5">ATCC 55737</strain>
    </source>
</reference>
<feature type="region of interest" description="Disordered" evidence="1">
    <location>
        <begin position="1"/>
        <end position="36"/>
    </location>
</feature>
<dbReference type="AlphaFoldDB" id="A0AAC8YFC8"/>
<feature type="transmembrane region" description="Helical" evidence="2">
    <location>
        <begin position="228"/>
        <end position="248"/>
    </location>
</feature>
<sequence length="468" mass="48934">MTTTTQSSSTPGTSTPGTSTHTPAPRTVTPEAPGTAGLGSTLRFELLKLLTSWRTRGLLLICLAVPGLFIAAVSTQSTLPSDTVFGRWMLASGWADSLVVLAFSCTWVLPLLTAVIAGDVFSVEDRLGTWRHLMMAVRSPRRIFATKVIASVVVIVLLVACIAASSLAGGLLAVGNRPMVGLDGQTIGAGHAAALVGIAWAYAAVAALGFAGVGLFGSIAMGRNPMGLLLPALLAFLLDLCQMLPLPVPVRMALPSQPFVAWRGLFSATPQIGPLLTGLVVSLTWAVLATAMAWLLFRRRDFTDLVYDGSIRRCLLAGVLPLALLVGLTAGVLAGTGQTGSGITRPKVETAVSTTFGHLYRLQTAQLNRPDVTEAQMAPSAACDKGGSLVTDEGPGTDWRCVVSWHLPGAKAVGRAIYQVDVMADGRIVADGDGPTDVNGYFVVKAPYGTAPNPLWQVDSLIDLTSHK</sequence>